<dbReference type="InterPro" id="IPR023074">
    <property type="entry name" value="HMG_CoA_Rdtase_cat_sf"/>
</dbReference>
<keyword evidence="2 3" id="KW-0560">Oxidoreductase</keyword>
<evidence type="ECO:0000313" key="5">
    <source>
        <dbReference type="Proteomes" id="UP000327194"/>
    </source>
</evidence>
<dbReference type="InterPro" id="IPR002202">
    <property type="entry name" value="HMG_CoA_Rdtase"/>
</dbReference>
<dbReference type="PANTHER" id="PTHR10572">
    <property type="entry name" value="3-HYDROXY-3-METHYLGLUTARYL-COENZYME A REDUCTASE"/>
    <property type="match status" value="1"/>
</dbReference>
<dbReference type="PANTHER" id="PTHR10572:SF24">
    <property type="entry name" value="3-HYDROXY-3-METHYLGLUTARYL-COENZYME A REDUCTASE"/>
    <property type="match status" value="1"/>
</dbReference>
<protein>
    <recommendedName>
        <fullName evidence="3">3-hydroxy-3-methylglutaryl coenzyme A reductase</fullName>
        <shortName evidence="3">HMG-CoA reductase</shortName>
        <ecNumber evidence="3">1.1.1.88</ecNumber>
    </recommendedName>
</protein>
<comment type="similarity">
    <text evidence="1 3">Belongs to the HMG-CoA reductase family.</text>
</comment>
<dbReference type="GO" id="GO:0004420">
    <property type="term" value="F:hydroxymethylglutaryl-CoA reductase (NADPH) activity"/>
    <property type="evidence" value="ECO:0007669"/>
    <property type="project" value="InterPro"/>
</dbReference>
<name>A0AAE6P0X2_9LACO</name>
<organism evidence="4 5">
    <name type="scientific">Fructilactobacillus fructivorans</name>
    <dbReference type="NCBI Taxonomy" id="1614"/>
    <lineage>
        <taxon>Bacteria</taxon>
        <taxon>Bacillati</taxon>
        <taxon>Bacillota</taxon>
        <taxon>Bacilli</taxon>
        <taxon>Lactobacillales</taxon>
        <taxon>Lactobacillaceae</taxon>
        <taxon>Fructilactobacillus</taxon>
    </lineage>
</organism>
<dbReference type="AlphaFoldDB" id="A0AAE6P0X2"/>
<dbReference type="PROSITE" id="PS01192">
    <property type="entry name" value="HMG_COA_REDUCTASE_3"/>
    <property type="match status" value="1"/>
</dbReference>
<comment type="pathway">
    <text evidence="3">Metabolic intermediate metabolism; (R)-mevalonate degradation; (S)-3-hydroxy-3-methylglutaryl-CoA from (R)-mevalonate: step 1/1.</text>
</comment>
<dbReference type="InterPro" id="IPR004553">
    <property type="entry name" value="HMG_CoA_Rdtase_bac-typ"/>
</dbReference>
<sequence>MNDFKGFYKKSYGERLKQVAQFADLDGSQLEVIHHHFDDTSSHLIENYLADYGLPEGIATNFVINGVEHLIPMVIEEPSVIAAASNGANMLRAGGGIHSKAQSRVLTGEVVLRVDRPAQFERWVQENRLKLMEVARKAHPTVEKYGGVRDLSVTEIDEHYLSIELFVDVGDAMGANIINSMLEALSTYLELNVDQSSLMSILSNYGDRNLVQANGTVPFSALRRGELDGQTVAKKIAEAAMIAQKYPKRAATHNKGIMNGIDAVLLATGNDWRAVESAVHAYAARKGQYQGLSQWKVTDKGLTGTITIPVPSGIIGGATHLFAMSRINYQILNVNSALQFMEVIAAVGLAQNLAALKALVTDGIQRGHMNLQMKSLAMSAGATSYQLDTVVNELKKLPKNQRNLENTQRILEGKFGSNGRK</sequence>
<dbReference type="SUPFAM" id="SSF56542">
    <property type="entry name" value="Substrate-binding domain of HMG-CoA reductase"/>
    <property type="match status" value="1"/>
</dbReference>
<dbReference type="KEGG" id="lfv:LF543_05835"/>
<dbReference type="Gene3D" id="1.10.8.660">
    <property type="match status" value="1"/>
</dbReference>
<comment type="catalytic activity">
    <reaction evidence="3">
        <text>(R)-mevalonate + 2 NAD(+) + CoA = (3S)-3-hydroxy-3-methylglutaryl-CoA + 2 NADH + 2 H(+)</text>
        <dbReference type="Rhea" id="RHEA:14833"/>
        <dbReference type="ChEBI" id="CHEBI:15378"/>
        <dbReference type="ChEBI" id="CHEBI:36464"/>
        <dbReference type="ChEBI" id="CHEBI:43074"/>
        <dbReference type="ChEBI" id="CHEBI:57287"/>
        <dbReference type="ChEBI" id="CHEBI:57540"/>
        <dbReference type="ChEBI" id="CHEBI:57945"/>
        <dbReference type="EC" id="1.1.1.88"/>
    </reaction>
</comment>
<proteinExistence type="inferred from homology"/>
<dbReference type="EMBL" id="CP045562">
    <property type="protein sequence ID" value="QFX93081.1"/>
    <property type="molecule type" value="Genomic_DNA"/>
</dbReference>
<evidence type="ECO:0000256" key="2">
    <source>
        <dbReference type="ARBA" id="ARBA00023002"/>
    </source>
</evidence>
<dbReference type="Gene3D" id="3.90.770.10">
    <property type="entry name" value="3-hydroxy-3-methylglutaryl-coenzyme A Reductase, Chain A, domain 2"/>
    <property type="match status" value="2"/>
</dbReference>
<reference evidence="4 5" key="1">
    <citation type="submission" date="2019-10" db="EMBL/GenBank/DDBJ databases">
        <title>Genome sequencing of Lactobacillus fructivorans.</title>
        <authorList>
            <person name="Kim K."/>
        </authorList>
    </citation>
    <scope>NUCLEOTIDE SEQUENCE [LARGE SCALE GENOMIC DNA]</scope>
    <source>
        <strain evidence="4 5">LF543</strain>
    </source>
</reference>
<dbReference type="GO" id="GO:0140643">
    <property type="term" value="F:hydroxymethylglutaryl-CoA reductase (NADH) activity"/>
    <property type="evidence" value="ECO:0007669"/>
    <property type="project" value="UniProtKB-EC"/>
</dbReference>
<dbReference type="PROSITE" id="PS50065">
    <property type="entry name" value="HMG_COA_REDUCTASE_4"/>
    <property type="match status" value="1"/>
</dbReference>
<dbReference type="Proteomes" id="UP000327194">
    <property type="component" value="Chromosome"/>
</dbReference>
<evidence type="ECO:0000256" key="1">
    <source>
        <dbReference type="ARBA" id="ARBA00007661"/>
    </source>
</evidence>
<gene>
    <name evidence="4" type="ORF">LF543_05835</name>
</gene>
<keyword evidence="3" id="KW-0520">NAD</keyword>
<evidence type="ECO:0000256" key="3">
    <source>
        <dbReference type="RuleBase" id="RU361219"/>
    </source>
</evidence>
<dbReference type="InterPro" id="IPR009023">
    <property type="entry name" value="HMG_CoA_Rdtase_NAD(P)-bd_sf"/>
</dbReference>
<evidence type="ECO:0000313" key="4">
    <source>
        <dbReference type="EMBL" id="QFX93081.1"/>
    </source>
</evidence>
<dbReference type="GO" id="GO:0015936">
    <property type="term" value="P:coenzyme A metabolic process"/>
    <property type="evidence" value="ECO:0007669"/>
    <property type="project" value="InterPro"/>
</dbReference>
<accession>A0AAE6P0X2</accession>
<dbReference type="SUPFAM" id="SSF55035">
    <property type="entry name" value="NAD-binding domain of HMG-CoA reductase"/>
    <property type="match status" value="1"/>
</dbReference>
<dbReference type="EC" id="1.1.1.88" evidence="3"/>
<dbReference type="InterPro" id="IPR009029">
    <property type="entry name" value="HMG_CoA_Rdtase_sub-bd_dom_sf"/>
</dbReference>
<dbReference type="CDD" id="cd00644">
    <property type="entry name" value="HMG-CoA_reductase_classII"/>
    <property type="match status" value="1"/>
</dbReference>
<dbReference type="Pfam" id="PF00368">
    <property type="entry name" value="HMG-CoA_red"/>
    <property type="match status" value="1"/>
</dbReference>
<dbReference type="RefSeq" id="WP_010022867.1">
    <property type="nucleotide sequence ID" value="NZ_AZDS01000004.1"/>
</dbReference>
<dbReference type="NCBIfam" id="TIGR00532">
    <property type="entry name" value="HMG_CoA_R_NAD"/>
    <property type="match status" value="1"/>
</dbReference>
<dbReference type="InterPro" id="IPR023076">
    <property type="entry name" value="HMG_CoA_Rdtase_CS"/>
</dbReference>